<dbReference type="Pfam" id="PF13041">
    <property type="entry name" value="PPR_2"/>
    <property type="match status" value="2"/>
</dbReference>
<feature type="repeat" description="PPR" evidence="3">
    <location>
        <begin position="372"/>
        <end position="406"/>
    </location>
</feature>
<protein>
    <recommendedName>
        <fullName evidence="7">Pentatricopeptide repeat-containing protein</fullName>
    </recommendedName>
</protein>
<feature type="compositionally biased region" description="Basic and acidic residues" evidence="4">
    <location>
        <begin position="611"/>
        <end position="626"/>
    </location>
</feature>
<feature type="repeat" description="PPR" evidence="3">
    <location>
        <begin position="477"/>
        <end position="511"/>
    </location>
</feature>
<feature type="repeat" description="PPR" evidence="3">
    <location>
        <begin position="442"/>
        <end position="476"/>
    </location>
</feature>
<evidence type="ECO:0000256" key="4">
    <source>
        <dbReference type="SAM" id="MobiDB-lite"/>
    </source>
</evidence>
<evidence type="ECO:0008006" key="7">
    <source>
        <dbReference type="Google" id="ProtNLM"/>
    </source>
</evidence>
<organism evidence="5 6">
    <name type="scientific">Trapa incisa</name>
    <dbReference type="NCBI Taxonomy" id="236973"/>
    <lineage>
        <taxon>Eukaryota</taxon>
        <taxon>Viridiplantae</taxon>
        <taxon>Streptophyta</taxon>
        <taxon>Embryophyta</taxon>
        <taxon>Tracheophyta</taxon>
        <taxon>Spermatophyta</taxon>
        <taxon>Magnoliopsida</taxon>
        <taxon>eudicotyledons</taxon>
        <taxon>Gunneridae</taxon>
        <taxon>Pentapetalae</taxon>
        <taxon>rosids</taxon>
        <taxon>malvids</taxon>
        <taxon>Myrtales</taxon>
        <taxon>Lythraceae</taxon>
        <taxon>Trapa</taxon>
    </lineage>
</organism>
<evidence type="ECO:0000313" key="5">
    <source>
        <dbReference type="EMBL" id="KAK4770018.1"/>
    </source>
</evidence>
<feature type="repeat" description="PPR" evidence="3">
    <location>
        <begin position="407"/>
        <end position="441"/>
    </location>
</feature>
<keyword evidence="6" id="KW-1185">Reference proteome</keyword>
<evidence type="ECO:0000256" key="1">
    <source>
        <dbReference type="ARBA" id="ARBA00007626"/>
    </source>
</evidence>
<feature type="repeat" description="PPR" evidence="3">
    <location>
        <begin position="302"/>
        <end position="336"/>
    </location>
</feature>
<dbReference type="AlphaFoldDB" id="A0AAN7KTB5"/>
<dbReference type="Pfam" id="PF01535">
    <property type="entry name" value="PPR"/>
    <property type="match status" value="1"/>
</dbReference>
<dbReference type="PANTHER" id="PTHR47941">
    <property type="entry name" value="PENTATRICOPEPTIDE REPEAT-CONTAINING PROTEIN 3, MITOCHONDRIAL"/>
    <property type="match status" value="1"/>
</dbReference>
<dbReference type="InterPro" id="IPR002885">
    <property type="entry name" value="PPR_rpt"/>
</dbReference>
<gene>
    <name evidence="5" type="ORF">SAY87_030550</name>
</gene>
<comment type="caution">
    <text evidence="5">The sequence shown here is derived from an EMBL/GenBank/DDBJ whole genome shotgun (WGS) entry which is preliminary data.</text>
</comment>
<feature type="region of interest" description="Disordered" evidence="4">
    <location>
        <begin position="603"/>
        <end position="626"/>
    </location>
</feature>
<sequence length="626" mass="71207">MNVFCYVYLRRYSLPQTLASVAAAAAAIRNPIRFLSHGVVQSWISSPGNPLIKWPSPPPQSLTPLSPPISTSPMEQDSGIHPASSPDAFKAITDLLADPAIYPGPTLESALDGTGIEPDSDLLVSIFRHFDSSPKLLHSLFLWAEKRPCFSVSPVLFNSVINMLAKSREFESAWSMILDRLSGDEGSEMVSVDTLAILIRRYARVGLTEPAIRTFENSCTLGLRHNLDVETSLFEILLDSLCKEGHVRAASDYFHYRRVSDPSWKPPIRVYNILLNGWFRSRKLKHAENLWAEMKSEDVKPTVVTYGTLVEGYCRMRRAERAMELIHEMRREGIEPNAIVYNPVIDALGEAGRFRELSSMMERFLMCESGPTLSTYNSLVKGFCKAGELVEASKTLRTMISRGFNPTPTTYNYFFRYFSKFGKIDDAMNLYMKMVESGYNPDRLTYHLLLKMLCEAERHELALQISGEMRLRGIDMDLASGTMLVHLLCKMYRFDEAFAEFVDMIRRGIVPQYLTFQRMKDELNKNRRTELARKLCEMMSSLPHSTKLPNTYGGDREAARARRSSIMHKAEAMSDILKTCNNPRKLIKRRGSNEKTLIQENSLPRANHLTELNEKKNHDVTRDPIS</sequence>
<accession>A0AAN7KTB5</accession>
<reference evidence="5 6" key="1">
    <citation type="journal article" date="2023" name="Hortic Res">
        <title>Pangenome of water caltrop reveals structural variations and asymmetric subgenome divergence after allopolyploidization.</title>
        <authorList>
            <person name="Zhang X."/>
            <person name="Chen Y."/>
            <person name="Wang L."/>
            <person name="Yuan Y."/>
            <person name="Fang M."/>
            <person name="Shi L."/>
            <person name="Lu R."/>
            <person name="Comes H.P."/>
            <person name="Ma Y."/>
            <person name="Chen Y."/>
            <person name="Huang G."/>
            <person name="Zhou Y."/>
            <person name="Zheng Z."/>
            <person name="Qiu Y."/>
        </authorList>
    </citation>
    <scope>NUCLEOTIDE SEQUENCE [LARGE SCALE GENOMIC DNA]</scope>
    <source>
        <tissue evidence="5">Roots</tissue>
    </source>
</reference>
<dbReference type="NCBIfam" id="TIGR00756">
    <property type="entry name" value="PPR"/>
    <property type="match status" value="4"/>
</dbReference>
<evidence type="ECO:0000256" key="3">
    <source>
        <dbReference type="PROSITE-ProRule" id="PRU00708"/>
    </source>
</evidence>
<dbReference type="InterPro" id="IPR011990">
    <property type="entry name" value="TPR-like_helical_dom_sf"/>
</dbReference>
<name>A0AAN7KTB5_9MYRT</name>
<dbReference type="EMBL" id="JAXIOK010000005">
    <property type="protein sequence ID" value="KAK4770018.1"/>
    <property type="molecule type" value="Genomic_DNA"/>
</dbReference>
<dbReference type="PROSITE" id="PS51375">
    <property type="entry name" value="PPR"/>
    <property type="match status" value="6"/>
</dbReference>
<comment type="similarity">
    <text evidence="1">Belongs to the PPR family. P subfamily.</text>
</comment>
<proteinExistence type="inferred from homology"/>
<evidence type="ECO:0000256" key="2">
    <source>
        <dbReference type="ARBA" id="ARBA00022737"/>
    </source>
</evidence>
<evidence type="ECO:0000313" key="6">
    <source>
        <dbReference type="Proteomes" id="UP001345219"/>
    </source>
</evidence>
<feature type="repeat" description="PPR" evidence="3">
    <location>
        <begin position="267"/>
        <end position="301"/>
    </location>
</feature>
<dbReference type="Gene3D" id="1.25.40.10">
    <property type="entry name" value="Tetratricopeptide repeat domain"/>
    <property type="match status" value="4"/>
</dbReference>
<keyword evidence="2" id="KW-0677">Repeat</keyword>
<dbReference type="Proteomes" id="UP001345219">
    <property type="component" value="Chromosome 24"/>
</dbReference>
<dbReference type="Pfam" id="PF12854">
    <property type="entry name" value="PPR_1"/>
    <property type="match status" value="1"/>
</dbReference>